<comment type="caution">
    <text evidence="3">The sequence shown here is derived from an EMBL/GenBank/DDBJ whole genome shotgun (WGS) entry which is preliminary data.</text>
</comment>
<evidence type="ECO:0000313" key="4">
    <source>
        <dbReference type="Proteomes" id="UP000654075"/>
    </source>
</evidence>
<accession>A0A813HL23</accession>
<evidence type="ECO:0000256" key="2">
    <source>
        <dbReference type="SAM" id="SignalP"/>
    </source>
</evidence>
<organism evidence="3 4">
    <name type="scientific">Polarella glacialis</name>
    <name type="common">Dinoflagellate</name>
    <dbReference type="NCBI Taxonomy" id="89957"/>
    <lineage>
        <taxon>Eukaryota</taxon>
        <taxon>Sar</taxon>
        <taxon>Alveolata</taxon>
        <taxon>Dinophyceae</taxon>
        <taxon>Suessiales</taxon>
        <taxon>Suessiaceae</taxon>
        <taxon>Polarella</taxon>
    </lineage>
</organism>
<gene>
    <name evidence="3" type="ORF">PGLA1383_LOCUS53607</name>
</gene>
<reference evidence="3" key="1">
    <citation type="submission" date="2021-02" db="EMBL/GenBank/DDBJ databases">
        <authorList>
            <person name="Dougan E. K."/>
            <person name="Rhodes N."/>
            <person name="Thang M."/>
            <person name="Chan C."/>
        </authorList>
    </citation>
    <scope>NUCLEOTIDE SEQUENCE</scope>
</reference>
<evidence type="ECO:0008006" key="5">
    <source>
        <dbReference type="Google" id="ProtNLM"/>
    </source>
</evidence>
<proteinExistence type="predicted"/>
<feature type="signal peptide" evidence="2">
    <location>
        <begin position="1"/>
        <end position="25"/>
    </location>
</feature>
<feature type="non-terminal residue" evidence="3">
    <location>
        <position position="123"/>
    </location>
</feature>
<evidence type="ECO:0000313" key="3">
    <source>
        <dbReference type="EMBL" id="CAE8638426.1"/>
    </source>
</evidence>
<keyword evidence="2" id="KW-0732">Signal</keyword>
<keyword evidence="4" id="KW-1185">Reference proteome</keyword>
<dbReference type="AlphaFoldDB" id="A0A813HL23"/>
<dbReference type="Proteomes" id="UP000654075">
    <property type="component" value="Unassembled WGS sequence"/>
</dbReference>
<feature type="compositionally biased region" description="Polar residues" evidence="1">
    <location>
        <begin position="114"/>
        <end position="123"/>
    </location>
</feature>
<name>A0A813HL23_POLGL</name>
<evidence type="ECO:0000256" key="1">
    <source>
        <dbReference type="SAM" id="MobiDB-lite"/>
    </source>
</evidence>
<dbReference type="EMBL" id="CAJNNV010031954">
    <property type="protein sequence ID" value="CAE8638426.1"/>
    <property type="molecule type" value="Genomic_DNA"/>
</dbReference>
<sequence length="123" mass="12754">FRHQAKIPRIALVAVLSKMLDCLSGFLVGSGIGAYNARELRPCLDATLQVTRQKAGPMFEKAKSKGCDCGPAVEKAKQAAEKAKQAVAPYASKAGAALGMAPKPSPNGGWNVVEGSSTTHTTA</sequence>
<protein>
    <recommendedName>
        <fullName evidence="5">H(+)-exporting diphosphatase</fullName>
    </recommendedName>
</protein>
<feature type="chain" id="PRO_5032457948" description="H(+)-exporting diphosphatase" evidence="2">
    <location>
        <begin position="26"/>
        <end position="123"/>
    </location>
</feature>
<feature type="region of interest" description="Disordered" evidence="1">
    <location>
        <begin position="101"/>
        <end position="123"/>
    </location>
</feature>